<feature type="transmembrane region" description="Helical" evidence="1">
    <location>
        <begin position="12"/>
        <end position="33"/>
    </location>
</feature>
<feature type="transmembrane region" description="Helical" evidence="1">
    <location>
        <begin position="109"/>
        <end position="127"/>
    </location>
</feature>
<gene>
    <name evidence="2" type="ORF">L210DRAFT_2334477</name>
</gene>
<evidence type="ECO:0000313" key="3">
    <source>
        <dbReference type="Proteomes" id="UP001194468"/>
    </source>
</evidence>
<dbReference type="EMBL" id="WHUW01000018">
    <property type="protein sequence ID" value="KAF8437561.1"/>
    <property type="molecule type" value="Genomic_DNA"/>
</dbReference>
<sequence>MPPIHDQSRQYATLTLFVFPLVIISITQSFIILNATALLNSTITENLLGLLRFWVVFTAITVIIFLQGIQSAYKDGSQVSTYRTILAIVVLGVEPLVAWIFWGDQYLQMIQNFWLVAQYLILLVLFGQRSAYRVLDMAYCSMTSDAMINRDRPLPGGQETLIGHLCGAITGQASQQR</sequence>
<organism evidence="2 3">
    <name type="scientific">Boletus edulis BED1</name>
    <dbReference type="NCBI Taxonomy" id="1328754"/>
    <lineage>
        <taxon>Eukaryota</taxon>
        <taxon>Fungi</taxon>
        <taxon>Dikarya</taxon>
        <taxon>Basidiomycota</taxon>
        <taxon>Agaricomycotina</taxon>
        <taxon>Agaricomycetes</taxon>
        <taxon>Agaricomycetidae</taxon>
        <taxon>Boletales</taxon>
        <taxon>Boletineae</taxon>
        <taxon>Boletaceae</taxon>
        <taxon>Boletoideae</taxon>
        <taxon>Boletus</taxon>
    </lineage>
</organism>
<evidence type="ECO:0000313" key="2">
    <source>
        <dbReference type="EMBL" id="KAF8437561.1"/>
    </source>
</evidence>
<feature type="transmembrane region" description="Helical" evidence="1">
    <location>
        <begin position="53"/>
        <end position="73"/>
    </location>
</feature>
<keyword evidence="1" id="KW-0812">Transmembrane</keyword>
<dbReference type="Proteomes" id="UP001194468">
    <property type="component" value="Unassembled WGS sequence"/>
</dbReference>
<evidence type="ECO:0000256" key="1">
    <source>
        <dbReference type="SAM" id="Phobius"/>
    </source>
</evidence>
<keyword evidence="1" id="KW-1133">Transmembrane helix</keyword>
<reference evidence="2" key="1">
    <citation type="submission" date="2019-10" db="EMBL/GenBank/DDBJ databases">
        <authorList>
            <consortium name="DOE Joint Genome Institute"/>
            <person name="Kuo A."/>
            <person name="Miyauchi S."/>
            <person name="Kiss E."/>
            <person name="Drula E."/>
            <person name="Kohler A."/>
            <person name="Sanchez-Garcia M."/>
            <person name="Andreopoulos B."/>
            <person name="Barry K.W."/>
            <person name="Bonito G."/>
            <person name="Buee M."/>
            <person name="Carver A."/>
            <person name="Chen C."/>
            <person name="Cichocki N."/>
            <person name="Clum A."/>
            <person name="Culley D."/>
            <person name="Crous P.W."/>
            <person name="Fauchery L."/>
            <person name="Girlanda M."/>
            <person name="Hayes R."/>
            <person name="Keri Z."/>
            <person name="LaButti K."/>
            <person name="Lipzen A."/>
            <person name="Lombard V."/>
            <person name="Magnuson J."/>
            <person name="Maillard F."/>
            <person name="Morin E."/>
            <person name="Murat C."/>
            <person name="Nolan M."/>
            <person name="Ohm R."/>
            <person name="Pangilinan J."/>
            <person name="Pereira M."/>
            <person name="Perotto S."/>
            <person name="Peter M."/>
            <person name="Riley R."/>
            <person name="Sitrit Y."/>
            <person name="Stielow B."/>
            <person name="Szollosi G."/>
            <person name="Zifcakova L."/>
            <person name="Stursova M."/>
            <person name="Spatafora J.W."/>
            <person name="Tedersoo L."/>
            <person name="Vaario L.-M."/>
            <person name="Yamada A."/>
            <person name="Yan M."/>
            <person name="Wang P."/>
            <person name="Xu J."/>
            <person name="Bruns T."/>
            <person name="Baldrian P."/>
            <person name="Vilgalys R."/>
            <person name="Henrissat B."/>
            <person name="Grigoriev I.V."/>
            <person name="Hibbett D."/>
            <person name="Nagy L.G."/>
            <person name="Martin F.M."/>
        </authorList>
    </citation>
    <scope>NUCLEOTIDE SEQUENCE</scope>
    <source>
        <strain evidence="2">BED1</strain>
    </source>
</reference>
<protein>
    <submittedName>
        <fullName evidence="2">Uncharacterized protein</fullName>
    </submittedName>
</protein>
<reference evidence="2" key="2">
    <citation type="journal article" date="2020" name="Nat. Commun.">
        <title>Large-scale genome sequencing of mycorrhizal fungi provides insights into the early evolution of symbiotic traits.</title>
        <authorList>
            <person name="Miyauchi S."/>
            <person name="Kiss E."/>
            <person name="Kuo A."/>
            <person name="Drula E."/>
            <person name="Kohler A."/>
            <person name="Sanchez-Garcia M."/>
            <person name="Morin E."/>
            <person name="Andreopoulos B."/>
            <person name="Barry K.W."/>
            <person name="Bonito G."/>
            <person name="Buee M."/>
            <person name="Carver A."/>
            <person name="Chen C."/>
            <person name="Cichocki N."/>
            <person name="Clum A."/>
            <person name="Culley D."/>
            <person name="Crous P.W."/>
            <person name="Fauchery L."/>
            <person name="Girlanda M."/>
            <person name="Hayes R.D."/>
            <person name="Keri Z."/>
            <person name="LaButti K."/>
            <person name="Lipzen A."/>
            <person name="Lombard V."/>
            <person name="Magnuson J."/>
            <person name="Maillard F."/>
            <person name="Murat C."/>
            <person name="Nolan M."/>
            <person name="Ohm R.A."/>
            <person name="Pangilinan J."/>
            <person name="Pereira M.F."/>
            <person name="Perotto S."/>
            <person name="Peter M."/>
            <person name="Pfister S."/>
            <person name="Riley R."/>
            <person name="Sitrit Y."/>
            <person name="Stielow J.B."/>
            <person name="Szollosi G."/>
            <person name="Zifcakova L."/>
            <person name="Stursova M."/>
            <person name="Spatafora J.W."/>
            <person name="Tedersoo L."/>
            <person name="Vaario L.M."/>
            <person name="Yamada A."/>
            <person name="Yan M."/>
            <person name="Wang P."/>
            <person name="Xu J."/>
            <person name="Bruns T."/>
            <person name="Baldrian P."/>
            <person name="Vilgalys R."/>
            <person name="Dunand C."/>
            <person name="Henrissat B."/>
            <person name="Grigoriev I.V."/>
            <person name="Hibbett D."/>
            <person name="Nagy L.G."/>
            <person name="Martin F.M."/>
        </authorList>
    </citation>
    <scope>NUCLEOTIDE SEQUENCE</scope>
    <source>
        <strain evidence="2">BED1</strain>
    </source>
</reference>
<name>A0AAD4GD85_BOLED</name>
<comment type="caution">
    <text evidence="2">The sequence shown here is derived from an EMBL/GenBank/DDBJ whole genome shotgun (WGS) entry which is preliminary data.</text>
</comment>
<feature type="transmembrane region" description="Helical" evidence="1">
    <location>
        <begin position="85"/>
        <end position="103"/>
    </location>
</feature>
<dbReference type="AlphaFoldDB" id="A0AAD4GD85"/>
<keyword evidence="3" id="KW-1185">Reference proteome</keyword>
<keyword evidence="1" id="KW-0472">Membrane</keyword>
<accession>A0AAD4GD85</accession>
<proteinExistence type="predicted"/>